<keyword evidence="2" id="KW-1185">Reference proteome</keyword>
<protein>
    <submittedName>
        <fullName evidence="1">1416_t:CDS:1</fullName>
    </submittedName>
</protein>
<feature type="non-terminal residue" evidence="1">
    <location>
        <position position="1"/>
    </location>
</feature>
<gene>
    <name evidence="1" type="ORF">DEBURN_LOCUS8789</name>
</gene>
<evidence type="ECO:0000313" key="2">
    <source>
        <dbReference type="Proteomes" id="UP000789706"/>
    </source>
</evidence>
<evidence type="ECO:0000313" key="1">
    <source>
        <dbReference type="EMBL" id="CAG8585568.1"/>
    </source>
</evidence>
<dbReference type="Proteomes" id="UP000789706">
    <property type="component" value="Unassembled WGS sequence"/>
</dbReference>
<dbReference type="EMBL" id="CAJVPK010001406">
    <property type="protein sequence ID" value="CAG8585568.1"/>
    <property type="molecule type" value="Genomic_DNA"/>
</dbReference>
<feature type="non-terminal residue" evidence="1">
    <location>
        <position position="40"/>
    </location>
</feature>
<organism evidence="1 2">
    <name type="scientific">Diversispora eburnea</name>
    <dbReference type="NCBI Taxonomy" id="1213867"/>
    <lineage>
        <taxon>Eukaryota</taxon>
        <taxon>Fungi</taxon>
        <taxon>Fungi incertae sedis</taxon>
        <taxon>Mucoromycota</taxon>
        <taxon>Glomeromycotina</taxon>
        <taxon>Glomeromycetes</taxon>
        <taxon>Diversisporales</taxon>
        <taxon>Diversisporaceae</taxon>
        <taxon>Diversispora</taxon>
    </lineage>
</organism>
<proteinExistence type="predicted"/>
<sequence length="40" mass="4775">MPREFKIDHAIMVRLPKNTNTKKRRKEVPEQFGNIAMDSF</sequence>
<comment type="caution">
    <text evidence="1">The sequence shown here is derived from an EMBL/GenBank/DDBJ whole genome shotgun (WGS) entry which is preliminary data.</text>
</comment>
<reference evidence="1" key="1">
    <citation type="submission" date="2021-06" db="EMBL/GenBank/DDBJ databases">
        <authorList>
            <person name="Kallberg Y."/>
            <person name="Tangrot J."/>
            <person name="Rosling A."/>
        </authorList>
    </citation>
    <scope>NUCLEOTIDE SEQUENCE</scope>
    <source>
        <strain evidence="1">AZ414A</strain>
    </source>
</reference>
<accession>A0A9N9G756</accession>
<name>A0A9N9G756_9GLOM</name>
<dbReference type="AlphaFoldDB" id="A0A9N9G756"/>